<dbReference type="EMBL" id="JAUSUT010000001">
    <property type="protein sequence ID" value="MDQ0382238.1"/>
    <property type="molecule type" value="Genomic_DNA"/>
</dbReference>
<reference evidence="2 3" key="1">
    <citation type="submission" date="2023-07" db="EMBL/GenBank/DDBJ databases">
        <title>Sequencing the genomes of 1000 actinobacteria strains.</title>
        <authorList>
            <person name="Klenk H.-P."/>
        </authorList>
    </citation>
    <scope>NUCLEOTIDE SEQUENCE [LARGE SCALE GENOMIC DNA]</scope>
    <source>
        <strain evidence="2 3">DSM 45805</strain>
    </source>
</reference>
<keyword evidence="1" id="KW-1133">Transmembrane helix</keyword>
<sequence length="149" mass="15952">MNRPFWSSSLDFAVGSGGAWSEKWDRWAGHRLPYLLLGLGVVLSHRADVLAPAGAALVWLLVKDLAVPRRWRSHGITLAVSFAGTLTMAALLMYRDPLFLVFMISCFFTALKLKPAALGVLGLAATSLLINTIGSGGPVPALRSSRCCG</sequence>
<evidence type="ECO:0000256" key="1">
    <source>
        <dbReference type="SAM" id="Phobius"/>
    </source>
</evidence>
<dbReference type="Proteomes" id="UP001229651">
    <property type="component" value="Unassembled WGS sequence"/>
</dbReference>
<feature type="transmembrane region" description="Helical" evidence="1">
    <location>
        <begin position="34"/>
        <end position="62"/>
    </location>
</feature>
<name>A0ABU0F4D6_9PSEU</name>
<protein>
    <submittedName>
        <fullName evidence="2">Uncharacterized protein</fullName>
    </submittedName>
</protein>
<proteinExistence type="predicted"/>
<feature type="transmembrane region" description="Helical" evidence="1">
    <location>
        <begin position="74"/>
        <end position="94"/>
    </location>
</feature>
<dbReference type="RefSeq" id="WP_306997257.1">
    <property type="nucleotide sequence ID" value="NZ_JAUSUT010000001.1"/>
</dbReference>
<accession>A0ABU0F4D6</accession>
<comment type="caution">
    <text evidence="2">The sequence shown here is derived from an EMBL/GenBank/DDBJ whole genome shotgun (WGS) entry which is preliminary data.</text>
</comment>
<evidence type="ECO:0000313" key="3">
    <source>
        <dbReference type="Proteomes" id="UP001229651"/>
    </source>
</evidence>
<organism evidence="2 3">
    <name type="scientific">Amycolatopsis thermophila</name>
    <dbReference type="NCBI Taxonomy" id="206084"/>
    <lineage>
        <taxon>Bacteria</taxon>
        <taxon>Bacillati</taxon>
        <taxon>Actinomycetota</taxon>
        <taxon>Actinomycetes</taxon>
        <taxon>Pseudonocardiales</taxon>
        <taxon>Pseudonocardiaceae</taxon>
        <taxon>Amycolatopsis</taxon>
    </lineage>
</organism>
<evidence type="ECO:0000313" key="2">
    <source>
        <dbReference type="EMBL" id="MDQ0382238.1"/>
    </source>
</evidence>
<keyword evidence="3" id="KW-1185">Reference proteome</keyword>
<gene>
    <name evidence="2" type="ORF">FB470_006232</name>
</gene>
<keyword evidence="1" id="KW-0812">Transmembrane</keyword>
<keyword evidence="1" id="KW-0472">Membrane</keyword>